<dbReference type="EMBL" id="FNLO01000001">
    <property type="protein sequence ID" value="SDV46262.1"/>
    <property type="molecule type" value="Genomic_DNA"/>
</dbReference>
<organism evidence="1 2">
    <name type="scientific">Chitinasiproducens palmae</name>
    <dbReference type="NCBI Taxonomy" id="1770053"/>
    <lineage>
        <taxon>Bacteria</taxon>
        <taxon>Pseudomonadati</taxon>
        <taxon>Pseudomonadota</taxon>
        <taxon>Betaproteobacteria</taxon>
        <taxon>Burkholderiales</taxon>
        <taxon>Burkholderiaceae</taxon>
        <taxon>Chitinasiproducens</taxon>
    </lineage>
</organism>
<protein>
    <submittedName>
        <fullName evidence="1">Uncharacterized protein</fullName>
    </submittedName>
</protein>
<dbReference type="AlphaFoldDB" id="A0A1H2PKY7"/>
<evidence type="ECO:0000313" key="1">
    <source>
        <dbReference type="EMBL" id="SDV46262.1"/>
    </source>
</evidence>
<dbReference type="RefSeq" id="WP_170844965.1">
    <property type="nucleotide sequence ID" value="NZ_FNLO01000001.1"/>
</dbReference>
<dbReference type="NCBIfam" id="NF038054">
    <property type="entry name" value="T3SS_SctI"/>
    <property type="match status" value="1"/>
</dbReference>
<dbReference type="STRING" id="1770053.SAMN05216551_101211"/>
<dbReference type="Proteomes" id="UP000243719">
    <property type="component" value="Unassembled WGS sequence"/>
</dbReference>
<keyword evidence="2" id="KW-1185">Reference proteome</keyword>
<accession>A0A1H2PKY7</accession>
<reference evidence="2" key="1">
    <citation type="submission" date="2016-09" db="EMBL/GenBank/DDBJ databases">
        <authorList>
            <person name="Varghese N."/>
            <person name="Submissions S."/>
        </authorList>
    </citation>
    <scope>NUCLEOTIDE SEQUENCE [LARGE SCALE GENOMIC DNA]</scope>
    <source>
        <strain evidence="2">JS23</strain>
    </source>
</reference>
<gene>
    <name evidence="1" type="ORF">SAMN05216551_101211</name>
</gene>
<proteinExistence type="predicted"/>
<evidence type="ECO:0000313" key="2">
    <source>
        <dbReference type="Proteomes" id="UP000243719"/>
    </source>
</evidence>
<name>A0A1H2PKY7_9BURK</name>
<dbReference type="InterPro" id="IPR047754">
    <property type="entry name" value="T3SS_SctI-like"/>
</dbReference>
<sequence length="137" mass="13974">MSILHLMAGQAMPRWSTPIAPVASGGTASPLAPLRLDGLADREAGIAVAHLRPVGDMPNAVDVGLGAALRATYARLAGREASYHAQITAFADGSAGQDAAALLRLQATLGDASNEFALASTLARKFVGAIETLARAQ</sequence>